<dbReference type="GO" id="GO:0005886">
    <property type="term" value="C:plasma membrane"/>
    <property type="evidence" value="ECO:0007669"/>
    <property type="project" value="UniProtKB-SubCell"/>
</dbReference>
<keyword evidence="6 8" id="KW-0472">Membrane</keyword>
<gene>
    <name evidence="9" type="ORF">FDO65_21225</name>
</gene>
<feature type="transmembrane region" description="Helical" evidence="8">
    <location>
        <begin position="25"/>
        <end position="42"/>
    </location>
</feature>
<name>A0A4U6Q7S3_9ACTN</name>
<feature type="transmembrane region" description="Helical" evidence="8">
    <location>
        <begin position="124"/>
        <end position="142"/>
    </location>
</feature>
<keyword evidence="5 8" id="KW-1133">Transmembrane helix</keyword>
<dbReference type="GO" id="GO:0008324">
    <property type="term" value="F:monoatomic cation transmembrane transporter activity"/>
    <property type="evidence" value="ECO:0007669"/>
    <property type="project" value="InterPro"/>
</dbReference>
<keyword evidence="3" id="KW-1003">Cell membrane</keyword>
<evidence type="ECO:0000256" key="7">
    <source>
        <dbReference type="SAM" id="MobiDB-lite"/>
    </source>
</evidence>
<evidence type="ECO:0000313" key="10">
    <source>
        <dbReference type="Proteomes" id="UP000306985"/>
    </source>
</evidence>
<protein>
    <submittedName>
        <fullName evidence="9">Na+/H+ antiporter subunit E</fullName>
    </submittedName>
</protein>
<dbReference type="OrthoDB" id="3556991at2"/>
<dbReference type="Pfam" id="PF01899">
    <property type="entry name" value="MNHE"/>
    <property type="match status" value="1"/>
</dbReference>
<evidence type="ECO:0000256" key="4">
    <source>
        <dbReference type="ARBA" id="ARBA00022692"/>
    </source>
</evidence>
<keyword evidence="4 8" id="KW-0812">Transmembrane</keyword>
<organism evidence="9 10">
    <name type="scientific">Nakamurella flava</name>
    <dbReference type="NCBI Taxonomy" id="2576308"/>
    <lineage>
        <taxon>Bacteria</taxon>
        <taxon>Bacillati</taxon>
        <taxon>Actinomycetota</taxon>
        <taxon>Actinomycetes</taxon>
        <taxon>Nakamurellales</taxon>
        <taxon>Nakamurellaceae</taxon>
        <taxon>Nakamurella</taxon>
    </lineage>
</organism>
<accession>A0A4U6Q7S3</accession>
<evidence type="ECO:0000256" key="1">
    <source>
        <dbReference type="ARBA" id="ARBA00004651"/>
    </source>
</evidence>
<evidence type="ECO:0000256" key="3">
    <source>
        <dbReference type="ARBA" id="ARBA00022475"/>
    </source>
</evidence>
<feature type="region of interest" description="Disordered" evidence="7">
    <location>
        <begin position="175"/>
        <end position="209"/>
    </location>
</feature>
<comment type="subcellular location">
    <subcellularLocation>
        <location evidence="1">Cell membrane</location>
        <topology evidence="1">Multi-pass membrane protein</topology>
    </subcellularLocation>
</comment>
<dbReference type="AlphaFoldDB" id="A0A4U6Q7S3"/>
<dbReference type="NCBIfam" id="NF006521">
    <property type="entry name" value="PRK08965.1-5"/>
    <property type="match status" value="1"/>
</dbReference>
<evidence type="ECO:0000256" key="8">
    <source>
        <dbReference type="SAM" id="Phobius"/>
    </source>
</evidence>
<feature type="transmembrane region" description="Helical" evidence="8">
    <location>
        <begin position="79"/>
        <end position="104"/>
    </location>
</feature>
<evidence type="ECO:0000256" key="2">
    <source>
        <dbReference type="ARBA" id="ARBA00006228"/>
    </source>
</evidence>
<comment type="caution">
    <text evidence="9">The sequence shown here is derived from an EMBL/GenBank/DDBJ whole genome shotgun (WGS) entry which is preliminary data.</text>
</comment>
<dbReference type="PANTHER" id="PTHR34584">
    <property type="entry name" value="NA(+)/H(+) ANTIPORTER SUBUNIT E1"/>
    <property type="match status" value="1"/>
</dbReference>
<keyword evidence="10" id="KW-1185">Reference proteome</keyword>
<evidence type="ECO:0000256" key="5">
    <source>
        <dbReference type="ARBA" id="ARBA00022989"/>
    </source>
</evidence>
<reference evidence="9 10" key="1">
    <citation type="submission" date="2019-05" db="EMBL/GenBank/DDBJ databases">
        <title>Nakamurella sp. N5BH11, whole genome shotgun sequence.</title>
        <authorList>
            <person name="Tuo L."/>
        </authorList>
    </citation>
    <scope>NUCLEOTIDE SEQUENCE [LARGE SCALE GENOMIC DNA]</scope>
    <source>
        <strain evidence="9 10">N5BH11</strain>
    </source>
</reference>
<feature type="compositionally biased region" description="Basic and acidic residues" evidence="7">
    <location>
        <begin position="175"/>
        <end position="192"/>
    </location>
</feature>
<dbReference type="RefSeq" id="WP_137451764.1">
    <property type="nucleotide sequence ID" value="NZ_SZZH01000008.1"/>
</dbReference>
<dbReference type="EMBL" id="SZZH01000008">
    <property type="protein sequence ID" value="TKV56108.1"/>
    <property type="molecule type" value="Genomic_DNA"/>
</dbReference>
<proteinExistence type="inferred from homology"/>
<dbReference type="InterPro" id="IPR002758">
    <property type="entry name" value="Cation_antiport_E"/>
</dbReference>
<dbReference type="Proteomes" id="UP000306985">
    <property type="component" value="Unassembled WGS sequence"/>
</dbReference>
<feature type="transmembrane region" description="Helical" evidence="8">
    <location>
        <begin position="48"/>
        <end position="67"/>
    </location>
</feature>
<dbReference type="PANTHER" id="PTHR34584:SF1">
    <property type="entry name" value="NA(+)_H(+) ANTIPORTER SUBUNIT E1"/>
    <property type="match status" value="1"/>
</dbReference>
<evidence type="ECO:0000313" key="9">
    <source>
        <dbReference type="EMBL" id="TKV56108.1"/>
    </source>
</evidence>
<sequence>MTGVRRLRQRAEAIRGEPAPGSSRWRPYLLTLGFLVLVWMALWGSASLIVILLGVLVGAVVLLLFPLPQMYFSFGLHPWRTLVLIGRFLGDVVVASVHVAWLAVRPRPPHSETTVVQLESDSDLLQALTALAVSLVPGSLIIEIDPRRRTLMIHVLDADQKTMAEFHEQVRDQERRIRAALGRDETTDRAPEPRPAATGRSGTEKGSRR</sequence>
<evidence type="ECO:0000256" key="6">
    <source>
        <dbReference type="ARBA" id="ARBA00023136"/>
    </source>
</evidence>
<comment type="similarity">
    <text evidence="2">Belongs to the CPA3 antiporters (TC 2.A.63) subunit E family.</text>
</comment>